<keyword evidence="7 10" id="KW-0067">ATP-binding</keyword>
<keyword evidence="6" id="KW-0418">Kinase</keyword>
<evidence type="ECO:0000313" key="14">
    <source>
        <dbReference type="WBParaSite" id="TREG1_72550.1"/>
    </source>
</evidence>
<evidence type="ECO:0000256" key="1">
    <source>
        <dbReference type="ARBA" id="ARBA00006485"/>
    </source>
</evidence>
<dbReference type="InterPro" id="IPR017441">
    <property type="entry name" value="Protein_kinase_ATP_BS"/>
</dbReference>
<dbReference type="SMART" id="SM00220">
    <property type="entry name" value="S_TKc"/>
    <property type="match status" value="1"/>
</dbReference>
<evidence type="ECO:0000313" key="13">
    <source>
        <dbReference type="Proteomes" id="UP000050795"/>
    </source>
</evidence>
<dbReference type="PROSITE" id="PS00108">
    <property type="entry name" value="PROTEIN_KINASE_ST"/>
    <property type="match status" value="1"/>
</dbReference>
<dbReference type="PROSITE" id="PS00107">
    <property type="entry name" value="PROTEIN_KINASE_ATP"/>
    <property type="match status" value="1"/>
</dbReference>
<dbReference type="SUPFAM" id="SSF56112">
    <property type="entry name" value="Protein kinase-like (PK-like)"/>
    <property type="match status" value="1"/>
</dbReference>
<dbReference type="Pfam" id="PF00069">
    <property type="entry name" value="Pkinase"/>
    <property type="match status" value="1"/>
</dbReference>
<reference evidence="13" key="1">
    <citation type="submission" date="2022-06" db="EMBL/GenBank/DDBJ databases">
        <authorList>
            <person name="Berger JAMES D."/>
            <person name="Berger JAMES D."/>
        </authorList>
    </citation>
    <scope>NUCLEOTIDE SEQUENCE [LARGE SCALE GENOMIC DNA]</scope>
</reference>
<dbReference type="PROSITE" id="PS50011">
    <property type="entry name" value="PROTEIN_KINASE_DOM"/>
    <property type="match status" value="1"/>
</dbReference>
<proteinExistence type="inferred from homology"/>
<keyword evidence="3" id="KW-0723">Serine/threonine-protein kinase</keyword>
<evidence type="ECO:0000256" key="4">
    <source>
        <dbReference type="ARBA" id="ARBA00022679"/>
    </source>
</evidence>
<evidence type="ECO:0000256" key="7">
    <source>
        <dbReference type="ARBA" id="ARBA00022840"/>
    </source>
</evidence>
<evidence type="ECO:0000256" key="10">
    <source>
        <dbReference type="PROSITE-ProRule" id="PRU10141"/>
    </source>
</evidence>
<dbReference type="WBParaSite" id="TREG1_72550.1">
    <property type="protein sequence ID" value="TREG1_72550.1"/>
    <property type="gene ID" value="TREG1_72550"/>
</dbReference>
<dbReference type="EC" id="2.7.11.22" evidence="2"/>
<evidence type="ECO:0000256" key="11">
    <source>
        <dbReference type="SAM" id="MobiDB-lite"/>
    </source>
</evidence>
<evidence type="ECO:0000256" key="2">
    <source>
        <dbReference type="ARBA" id="ARBA00012425"/>
    </source>
</evidence>
<evidence type="ECO:0000256" key="3">
    <source>
        <dbReference type="ARBA" id="ARBA00022527"/>
    </source>
</evidence>
<dbReference type="InterPro" id="IPR050108">
    <property type="entry name" value="CDK"/>
</dbReference>
<dbReference type="PANTHER" id="PTHR24056:SF400">
    <property type="entry name" value="KINASE, PUTATIVE-RELATED"/>
    <property type="match status" value="1"/>
</dbReference>
<sequence length="682" mass="76944">MMEEEDSKNSLPPVLLDENDSQVNNTDDCENIAQNGEKKSDATTTTTTTNTAVNITTTNNEGIKLINVQPIAINKHIQQKKYDDLLFKKYEKICKIGEGAYGVVFKCRDIKSGQLVAIKQFTASEDDPVIRKIAMREIRMLKRLKHPNLVNLIEVFRKKKRLNLVFQFIDNSLLNEMEQRPRRLDKGKIRKITWQILLATDFCHQSNCIHRDIKPENILINKANEVKLCDFGFARFLNPGGEYTDYVATRWYRSPELLVGDTQYGPPVDVWAIGCVFAEMLLGCPLWPGSSDLDQLYLITKNLGDLYPRHRQIFEQSKYFSGIQVPSSSSVEPLEKRFERTYPMTLSQKELDFLQACVRMDPSERWSCAELLKHPYFGMHSFSEKNNKLPCKIQDIGTNVINELSSSSNVIPKTEKQSGPENSSKKIELKVGNNNNKPLANPVSYPFKTTLHPRMRMDVFGRKTTNAWDPTSKKQLPSISTFRTLYRTPVTNLNSTIPPANTTSGITSTAISMNNSNTYSDSRTHGQVSFIKPVLLNHTQTNQSNHNLQLHPNSYTTHPNLSLTAISLGSLTGKSTGQGIYHLSVSMPNVAQAVSMTTTTTTTTNGSTLVPPTSTVTTSTTTTNATDLPNENYYKSLLNLSSYSPLHIPARFTRQNTDEHSFKQQYSQLNQKSKTTIHLPNI</sequence>
<dbReference type="InterPro" id="IPR000719">
    <property type="entry name" value="Prot_kinase_dom"/>
</dbReference>
<evidence type="ECO:0000256" key="6">
    <source>
        <dbReference type="ARBA" id="ARBA00022777"/>
    </source>
</evidence>
<evidence type="ECO:0000256" key="9">
    <source>
        <dbReference type="ARBA" id="ARBA00048367"/>
    </source>
</evidence>
<dbReference type="Proteomes" id="UP000050795">
    <property type="component" value="Unassembled WGS sequence"/>
</dbReference>
<dbReference type="PANTHER" id="PTHR24056">
    <property type="entry name" value="CELL DIVISION PROTEIN KINASE"/>
    <property type="match status" value="1"/>
</dbReference>
<dbReference type="FunFam" id="1.10.510.10:FF:000624">
    <property type="entry name" value="Mitogen-activated protein kinase"/>
    <property type="match status" value="1"/>
</dbReference>
<comment type="catalytic activity">
    <reaction evidence="9">
        <text>L-seryl-[protein] + ATP = O-phospho-L-seryl-[protein] + ADP + H(+)</text>
        <dbReference type="Rhea" id="RHEA:17989"/>
        <dbReference type="Rhea" id="RHEA-COMP:9863"/>
        <dbReference type="Rhea" id="RHEA-COMP:11604"/>
        <dbReference type="ChEBI" id="CHEBI:15378"/>
        <dbReference type="ChEBI" id="CHEBI:29999"/>
        <dbReference type="ChEBI" id="CHEBI:30616"/>
        <dbReference type="ChEBI" id="CHEBI:83421"/>
        <dbReference type="ChEBI" id="CHEBI:456216"/>
        <dbReference type="EC" id="2.7.11.22"/>
    </reaction>
</comment>
<dbReference type="CDD" id="cd07847">
    <property type="entry name" value="STKc_CDKL1_4"/>
    <property type="match status" value="1"/>
</dbReference>
<dbReference type="GO" id="GO:0005634">
    <property type="term" value="C:nucleus"/>
    <property type="evidence" value="ECO:0007669"/>
    <property type="project" value="TreeGrafter"/>
</dbReference>
<feature type="region of interest" description="Disordered" evidence="11">
    <location>
        <begin position="601"/>
        <end position="621"/>
    </location>
</feature>
<comment type="similarity">
    <text evidence="1">Belongs to the protein kinase superfamily. CMGC Ser/Thr protein kinase family. CDC2/CDKX subfamily.</text>
</comment>
<reference evidence="14" key="2">
    <citation type="submission" date="2023-11" db="UniProtKB">
        <authorList>
            <consortium name="WormBaseParasite"/>
        </authorList>
    </citation>
    <scope>IDENTIFICATION</scope>
</reference>
<dbReference type="InterPro" id="IPR011009">
    <property type="entry name" value="Kinase-like_dom_sf"/>
</dbReference>
<keyword evidence="13" id="KW-1185">Reference proteome</keyword>
<keyword evidence="4" id="KW-0808">Transferase</keyword>
<name>A0AA85KBX4_TRIRE</name>
<dbReference type="Gene3D" id="1.10.510.10">
    <property type="entry name" value="Transferase(Phosphotransferase) domain 1"/>
    <property type="match status" value="1"/>
</dbReference>
<feature type="domain" description="Protein kinase" evidence="12">
    <location>
        <begin position="90"/>
        <end position="377"/>
    </location>
</feature>
<dbReference type="FunFam" id="3.30.200.20:FF:000049">
    <property type="entry name" value="cyclin-dependent kinase-like 1 isoform X1"/>
    <property type="match status" value="1"/>
</dbReference>
<feature type="binding site" evidence="10">
    <location>
        <position position="119"/>
    </location>
    <ligand>
        <name>ATP</name>
        <dbReference type="ChEBI" id="CHEBI:30616"/>
    </ligand>
</feature>
<dbReference type="GO" id="GO:0004693">
    <property type="term" value="F:cyclin-dependent protein serine/threonine kinase activity"/>
    <property type="evidence" value="ECO:0007669"/>
    <property type="project" value="UniProtKB-EC"/>
</dbReference>
<dbReference type="AlphaFoldDB" id="A0AA85KBX4"/>
<comment type="catalytic activity">
    <reaction evidence="8">
        <text>L-threonyl-[protein] + ATP = O-phospho-L-threonyl-[protein] + ADP + H(+)</text>
        <dbReference type="Rhea" id="RHEA:46608"/>
        <dbReference type="Rhea" id="RHEA-COMP:11060"/>
        <dbReference type="Rhea" id="RHEA-COMP:11605"/>
        <dbReference type="ChEBI" id="CHEBI:15378"/>
        <dbReference type="ChEBI" id="CHEBI:30013"/>
        <dbReference type="ChEBI" id="CHEBI:30616"/>
        <dbReference type="ChEBI" id="CHEBI:61977"/>
        <dbReference type="ChEBI" id="CHEBI:456216"/>
        <dbReference type="EC" id="2.7.11.22"/>
    </reaction>
</comment>
<dbReference type="InterPro" id="IPR008271">
    <property type="entry name" value="Ser/Thr_kinase_AS"/>
</dbReference>
<accession>A0AA85KBX4</accession>
<evidence type="ECO:0000259" key="12">
    <source>
        <dbReference type="PROSITE" id="PS50011"/>
    </source>
</evidence>
<keyword evidence="5 10" id="KW-0547">Nucleotide-binding</keyword>
<evidence type="ECO:0000256" key="8">
    <source>
        <dbReference type="ARBA" id="ARBA00047811"/>
    </source>
</evidence>
<feature type="region of interest" description="Disordered" evidence="11">
    <location>
        <begin position="1"/>
        <end position="45"/>
    </location>
</feature>
<dbReference type="GO" id="GO:0005524">
    <property type="term" value="F:ATP binding"/>
    <property type="evidence" value="ECO:0007669"/>
    <property type="project" value="UniProtKB-UniRule"/>
</dbReference>
<protein>
    <recommendedName>
        <fullName evidence="2">cyclin-dependent kinase</fullName>
        <ecNumber evidence="2">2.7.11.22</ecNumber>
    </recommendedName>
</protein>
<dbReference type="Gene3D" id="3.30.200.20">
    <property type="entry name" value="Phosphorylase Kinase, domain 1"/>
    <property type="match status" value="1"/>
</dbReference>
<evidence type="ECO:0000256" key="5">
    <source>
        <dbReference type="ARBA" id="ARBA00022741"/>
    </source>
</evidence>
<organism evidence="13 14">
    <name type="scientific">Trichobilharzia regenti</name>
    <name type="common">Nasal bird schistosome</name>
    <dbReference type="NCBI Taxonomy" id="157069"/>
    <lineage>
        <taxon>Eukaryota</taxon>
        <taxon>Metazoa</taxon>
        <taxon>Spiralia</taxon>
        <taxon>Lophotrochozoa</taxon>
        <taxon>Platyhelminthes</taxon>
        <taxon>Trematoda</taxon>
        <taxon>Digenea</taxon>
        <taxon>Strigeidida</taxon>
        <taxon>Schistosomatoidea</taxon>
        <taxon>Schistosomatidae</taxon>
        <taxon>Trichobilharzia</taxon>
    </lineage>
</organism>